<sequence>MLLDLREMDDHAHLESQVCIVGAGAAGISLARRLASQSVDVLLLESGGADHEDAVQDLAKGETQGHDYWELREARLRFFGGTTAIWGGRCAEFDPNDFDRRPWLAHSGWPISKSDLDPFYADARAAMGLPPRQCADEIWASLGETPPQFEPGGLVSDFWQFTPSSEQFTLRRCGDLVESDKVRILLHATLTSIERSHDGRSIETIGIGDVSGRRATVSARHFVLAAGGIENARLLLACDIGNEHDQAGRYFMEHPHARGGEIVSGKLWKILRQFGRHLRDPEGHKHAALIRPSAEMQEREGILGSAFTLGACQREQAREIATMRAYNKMRHDLSPSARNRALWLTAKKIVLRGHEVFDPLRSKLLVMSGWSATPVIRAEQAPNPDSRITLGESTDALGMREARLDWRFSDIDKRTVRVMMKRFARELERLGIGRFELDPWIERSDEIWHSDPLVCSHYKGGYHHMGTTRMSASPRDGVVDAECRVHGVENLHVAGSSLFTTSGWANPTLGIVALAYRSADYIAREISRPQAQARLRKAS</sequence>
<dbReference type="RefSeq" id="WP_218632062.1">
    <property type="nucleotide sequence ID" value="NZ_JAHVAH010000001.1"/>
</dbReference>
<evidence type="ECO:0000256" key="2">
    <source>
        <dbReference type="ARBA" id="ARBA00010790"/>
    </source>
</evidence>
<dbReference type="PANTHER" id="PTHR42784">
    <property type="entry name" value="PYRANOSE 2-OXIDASE"/>
    <property type="match status" value="1"/>
</dbReference>
<dbReference type="Proteomes" id="UP000698028">
    <property type="component" value="Unassembled WGS sequence"/>
</dbReference>
<accession>A0ABS6V3A1</accession>
<evidence type="ECO:0000256" key="3">
    <source>
        <dbReference type="ARBA" id="ARBA00022630"/>
    </source>
</evidence>
<keyword evidence="5" id="KW-0560">Oxidoreductase</keyword>
<comment type="cofactor">
    <cofactor evidence="1">
        <name>FAD</name>
        <dbReference type="ChEBI" id="CHEBI:57692"/>
    </cofactor>
</comment>
<dbReference type="InterPro" id="IPR051473">
    <property type="entry name" value="P2Ox-like"/>
</dbReference>
<comment type="similarity">
    <text evidence="2">Belongs to the GMC oxidoreductase family.</text>
</comment>
<dbReference type="InterPro" id="IPR006076">
    <property type="entry name" value="FAD-dep_OxRdtase"/>
</dbReference>
<keyword evidence="4" id="KW-0274">FAD</keyword>
<feature type="domain" description="Glucose-methanol-choline oxidoreductase C-terminal" evidence="7">
    <location>
        <begin position="382"/>
        <end position="515"/>
    </location>
</feature>
<dbReference type="EMBL" id="JAHVAH010000001">
    <property type="protein sequence ID" value="MBW0144028.1"/>
    <property type="molecule type" value="Genomic_DNA"/>
</dbReference>
<evidence type="ECO:0000259" key="6">
    <source>
        <dbReference type="Pfam" id="PF01266"/>
    </source>
</evidence>
<organism evidence="8 9">
    <name type="scientific">Sphingomicrobium clamense</name>
    <dbReference type="NCBI Taxonomy" id="2851013"/>
    <lineage>
        <taxon>Bacteria</taxon>
        <taxon>Pseudomonadati</taxon>
        <taxon>Pseudomonadota</taxon>
        <taxon>Alphaproteobacteria</taxon>
        <taxon>Sphingomonadales</taxon>
        <taxon>Sphingomonadaceae</taxon>
        <taxon>Sphingomicrobium</taxon>
    </lineage>
</organism>
<feature type="domain" description="FAD dependent oxidoreductase" evidence="6">
    <location>
        <begin position="18"/>
        <end position="228"/>
    </location>
</feature>
<evidence type="ECO:0000256" key="5">
    <source>
        <dbReference type="ARBA" id="ARBA00023002"/>
    </source>
</evidence>
<evidence type="ECO:0000256" key="1">
    <source>
        <dbReference type="ARBA" id="ARBA00001974"/>
    </source>
</evidence>
<gene>
    <name evidence="8" type="ORF">KTQ36_01800</name>
</gene>
<evidence type="ECO:0000256" key="4">
    <source>
        <dbReference type="ARBA" id="ARBA00022827"/>
    </source>
</evidence>
<name>A0ABS6V3A1_9SPHN</name>
<evidence type="ECO:0000313" key="9">
    <source>
        <dbReference type="Proteomes" id="UP000698028"/>
    </source>
</evidence>
<evidence type="ECO:0000313" key="8">
    <source>
        <dbReference type="EMBL" id="MBW0144028.1"/>
    </source>
</evidence>
<dbReference type="PANTHER" id="PTHR42784:SF1">
    <property type="entry name" value="PYRANOSE 2-OXIDASE"/>
    <property type="match status" value="1"/>
</dbReference>
<proteinExistence type="inferred from homology"/>
<reference evidence="8 9" key="1">
    <citation type="submission" date="2021-07" db="EMBL/GenBank/DDBJ databases">
        <title>The draft genome sequence of Sphingomicrobium sp. B8.</title>
        <authorList>
            <person name="Mu L."/>
        </authorList>
    </citation>
    <scope>NUCLEOTIDE SEQUENCE [LARGE SCALE GENOMIC DNA]</scope>
    <source>
        <strain evidence="8 9">B8</strain>
    </source>
</reference>
<dbReference type="InterPro" id="IPR007867">
    <property type="entry name" value="GMC_OxRtase_C"/>
</dbReference>
<keyword evidence="9" id="KW-1185">Reference proteome</keyword>
<comment type="caution">
    <text evidence="8">The sequence shown here is derived from an EMBL/GenBank/DDBJ whole genome shotgun (WGS) entry which is preliminary data.</text>
</comment>
<protein>
    <submittedName>
        <fullName evidence="8">GMC family oxidoreductase</fullName>
    </submittedName>
</protein>
<keyword evidence="3" id="KW-0285">Flavoprotein</keyword>
<evidence type="ECO:0000259" key="7">
    <source>
        <dbReference type="Pfam" id="PF05199"/>
    </source>
</evidence>
<dbReference type="Pfam" id="PF05199">
    <property type="entry name" value="GMC_oxred_C"/>
    <property type="match status" value="1"/>
</dbReference>
<dbReference type="Pfam" id="PF01266">
    <property type="entry name" value="DAO"/>
    <property type="match status" value="1"/>
</dbReference>